<proteinExistence type="inferred from homology"/>
<dbReference type="NCBIfam" id="TIGR01420">
    <property type="entry name" value="pilT_fam"/>
    <property type="match status" value="1"/>
</dbReference>
<dbReference type="eggNOG" id="COG2805">
    <property type="taxonomic scope" value="Bacteria"/>
</dbReference>
<dbReference type="Pfam" id="PF00437">
    <property type="entry name" value="T2SSE"/>
    <property type="match status" value="1"/>
</dbReference>
<dbReference type="Gene3D" id="3.30.450.90">
    <property type="match status" value="1"/>
</dbReference>
<name>A6GE25_9BACT</name>
<evidence type="ECO:0000259" key="3">
    <source>
        <dbReference type="PROSITE" id="PS00662"/>
    </source>
</evidence>
<dbReference type="InterPro" id="IPR027417">
    <property type="entry name" value="P-loop_NTPase"/>
</dbReference>
<organism evidence="4 5">
    <name type="scientific">Plesiocystis pacifica SIR-1</name>
    <dbReference type="NCBI Taxonomy" id="391625"/>
    <lineage>
        <taxon>Bacteria</taxon>
        <taxon>Pseudomonadati</taxon>
        <taxon>Myxococcota</taxon>
        <taxon>Polyangia</taxon>
        <taxon>Nannocystales</taxon>
        <taxon>Nannocystaceae</taxon>
        <taxon>Plesiocystis</taxon>
    </lineage>
</organism>
<dbReference type="STRING" id="391625.PPSIR1_08252"/>
<dbReference type="InterPro" id="IPR003593">
    <property type="entry name" value="AAA+_ATPase"/>
</dbReference>
<feature type="region of interest" description="Disordered" evidence="2">
    <location>
        <begin position="106"/>
        <end position="170"/>
    </location>
</feature>
<dbReference type="EMBL" id="ABCS01000078">
    <property type="protein sequence ID" value="EDM75891.1"/>
    <property type="molecule type" value="Genomic_DNA"/>
</dbReference>
<dbReference type="OrthoDB" id="5495878at2"/>
<evidence type="ECO:0000256" key="1">
    <source>
        <dbReference type="ARBA" id="ARBA00006611"/>
    </source>
</evidence>
<dbReference type="CDD" id="cd01131">
    <property type="entry name" value="PilT"/>
    <property type="match status" value="1"/>
</dbReference>
<dbReference type="SUPFAM" id="SSF52540">
    <property type="entry name" value="P-loop containing nucleoside triphosphate hydrolases"/>
    <property type="match status" value="1"/>
</dbReference>
<dbReference type="InterPro" id="IPR001482">
    <property type="entry name" value="T2SS/T4SS_dom"/>
</dbReference>
<reference evidence="4 5" key="1">
    <citation type="submission" date="2007-06" db="EMBL/GenBank/DDBJ databases">
        <authorList>
            <person name="Shimkets L."/>
            <person name="Ferriera S."/>
            <person name="Johnson J."/>
            <person name="Kravitz S."/>
            <person name="Beeson K."/>
            <person name="Sutton G."/>
            <person name="Rogers Y.-H."/>
            <person name="Friedman R."/>
            <person name="Frazier M."/>
            <person name="Venter J.C."/>
        </authorList>
    </citation>
    <scope>NUCLEOTIDE SEQUENCE [LARGE SCALE GENOMIC DNA]</scope>
    <source>
        <strain evidence="4 5">SIR-1</strain>
    </source>
</reference>
<dbReference type="Proteomes" id="UP000005801">
    <property type="component" value="Unassembled WGS sequence"/>
</dbReference>
<dbReference type="PANTHER" id="PTHR30486">
    <property type="entry name" value="TWITCHING MOTILITY PROTEIN PILT"/>
    <property type="match status" value="1"/>
</dbReference>
<dbReference type="RefSeq" id="WP_006974965.1">
    <property type="nucleotide sequence ID" value="NZ_ABCS01000078.1"/>
</dbReference>
<dbReference type="PANTHER" id="PTHR30486:SF6">
    <property type="entry name" value="TYPE IV PILUS RETRACTATION ATPASE PILT"/>
    <property type="match status" value="1"/>
</dbReference>
<dbReference type="AlphaFoldDB" id="A6GE25"/>
<sequence length="530" mass="56833">MLVDALLDFLPPQRGDALHLEIGKPPVIGRGGARKALSMPGLDAGMLGDIAREVLGEARRGELDALEASTADDQALQCQHRTPSGVDFEVTIRRAAAGLRLDFNERKARARRRSGPSPAAIQRSPSGPAIRSRPASTPAPAAATRVREPASPGAPIAPPPRPSAPSLGPAHELRVRDPELAELLERAVLQRATDVFLSARGEVHLRVGGNIVELADANFGALDLDAAFGELPGHQRELLATSGSVDFAALAGYGPTALRFRVNLFRQLGGLAAALRPVRRNPPTLRELGLGGELDSLTAHRDGLVLMTGPAGSGKSTTLVALLEAINRSAPKHIITLEDPIEYVYPPGRALIHQRELGVHVESFQAGLRAALRESPDIILVGEMRDPETIQAALTAAETGHLVLSTLHCSDAASAIHRIVDAFPEHRHALVREQLAGSLRAVVTQLLLPGLRSPLVPAYELMRVNTPVATKIRDSRAHQLRSEIQKGRQDGMIALEAVLARLVRERRLSEDLARAHAPDARVFAEHLRGR</sequence>
<comment type="similarity">
    <text evidence="1">Belongs to the GSP E family.</text>
</comment>
<dbReference type="PROSITE" id="PS00662">
    <property type="entry name" value="T2SP_E"/>
    <property type="match status" value="1"/>
</dbReference>
<feature type="compositionally biased region" description="Low complexity" evidence="2">
    <location>
        <begin position="128"/>
        <end position="154"/>
    </location>
</feature>
<evidence type="ECO:0000313" key="5">
    <source>
        <dbReference type="Proteomes" id="UP000005801"/>
    </source>
</evidence>
<comment type="caution">
    <text evidence="4">The sequence shown here is derived from an EMBL/GenBank/DDBJ whole genome shotgun (WGS) entry which is preliminary data.</text>
</comment>
<dbReference type="GO" id="GO:0005524">
    <property type="term" value="F:ATP binding"/>
    <property type="evidence" value="ECO:0007669"/>
    <property type="project" value="InterPro"/>
</dbReference>
<protein>
    <submittedName>
        <fullName evidence="4">Twitching motility protein</fullName>
    </submittedName>
</protein>
<dbReference type="Gene3D" id="3.40.50.300">
    <property type="entry name" value="P-loop containing nucleotide triphosphate hydrolases"/>
    <property type="match status" value="1"/>
</dbReference>
<dbReference type="GO" id="GO:0016887">
    <property type="term" value="F:ATP hydrolysis activity"/>
    <property type="evidence" value="ECO:0007669"/>
    <property type="project" value="InterPro"/>
</dbReference>
<feature type="domain" description="Bacterial type II secretion system protein E" evidence="3">
    <location>
        <begin position="372"/>
        <end position="386"/>
    </location>
</feature>
<accession>A6GE25</accession>
<dbReference type="InterPro" id="IPR050921">
    <property type="entry name" value="T4SS_GSP_E_ATPase"/>
</dbReference>
<evidence type="ECO:0000256" key="2">
    <source>
        <dbReference type="SAM" id="MobiDB-lite"/>
    </source>
</evidence>
<dbReference type="InterPro" id="IPR006321">
    <property type="entry name" value="PilT/PilU"/>
</dbReference>
<keyword evidence="5" id="KW-1185">Reference proteome</keyword>
<dbReference type="SMART" id="SM00382">
    <property type="entry name" value="AAA"/>
    <property type="match status" value="1"/>
</dbReference>
<gene>
    <name evidence="4" type="ORF">PPSIR1_08252</name>
</gene>
<evidence type="ECO:0000313" key="4">
    <source>
        <dbReference type="EMBL" id="EDM75891.1"/>
    </source>
</evidence>